<sequence length="97" mass="11140">MKVFYPEVLGEFKFSFSGLLSCFLLLFLLLFMKGMGSFLFGSFYVAYPKKKMGGPSSKGTNPWYPGIEDNCLALGGRWSVIKYGYFSFWCLRHLFAR</sequence>
<proteinExistence type="predicted"/>
<dbReference type="AlphaFoldDB" id="A0A4Y2CBK4"/>
<gene>
    <name evidence="1" type="ORF">AVEN_170305_1</name>
</gene>
<organism evidence="1 2">
    <name type="scientific">Araneus ventricosus</name>
    <name type="common">Orbweaver spider</name>
    <name type="synonym">Epeira ventricosa</name>
    <dbReference type="NCBI Taxonomy" id="182803"/>
    <lineage>
        <taxon>Eukaryota</taxon>
        <taxon>Metazoa</taxon>
        <taxon>Ecdysozoa</taxon>
        <taxon>Arthropoda</taxon>
        <taxon>Chelicerata</taxon>
        <taxon>Arachnida</taxon>
        <taxon>Araneae</taxon>
        <taxon>Araneomorphae</taxon>
        <taxon>Entelegynae</taxon>
        <taxon>Araneoidea</taxon>
        <taxon>Araneidae</taxon>
        <taxon>Araneus</taxon>
    </lineage>
</organism>
<evidence type="ECO:0000313" key="2">
    <source>
        <dbReference type="Proteomes" id="UP000499080"/>
    </source>
</evidence>
<reference evidence="1 2" key="1">
    <citation type="journal article" date="2019" name="Sci. Rep.">
        <title>Orb-weaving spider Araneus ventricosus genome elucidates the spidroin gene catalogue.</title>
        <authorList>
            <person name="Kono N."/>
            <person name="Nakamura H."/>
            <person name="Ohtoshi R."/>
            <person name="Moran D.A.P."/>
            <person name="Shinohara A."/>
            <person name="Yoshida Y."/>
            <person name="Fujiwara M."/>
            <person name="Mori M."/>
            <person name="Tomita M."/>
            <person name="Arakawa K."/>
        </authorList>
    </citation>
    <scope>NUCLEOTIDE SEQUENCE [LARGE SCALE GENOMIC DNA]</scope>
</reference>
<protein>
    <submittedName>
        <fullName evidence="1">Uncharacterized protein</fullName>
    </submittedName>
</protein>
<evidence type="ECO:0000313" key="1">
    <source>
        <dbReference type="EMBL" id="GBM01246.1"/>
    </source>
</evidence>
<dbReference type="EMBL" id="BGPR01000167">
    <property type="protein sequence ID" value="GBM01246.1"/>
    <property type="molecule type" value="Genomic_DNA"/>
</dbReference>
<name>A0A4Y2CBK4_ARAVE</name>
<dbReference type="Proteomes" id="UP000499080">
    <property type="component" value="Unassembled WGS sequence"/>
</dbReference>
<keyword evidence="2" id="KW-1185">Reference proteome</keyword>
<comment type="caution">
    <text evidence="1">The sequence shown here is derived from an EMBL/GenBank/DDBJ whole genome shotgun (WGS) entry which is preliminary data.</text>
</comment>
<accession>A0A4Y2CBK4</accession>